<dbReference type="GO" id="GO:0045454">
    <property type="term" value="P:cell redox homeostasis"/>
    <property type="evidence" value="ECO:0007669"/>
    <property type="project" value="TreeGrafter"/>
</dbReference>
<reference evidence="3 4" key="1">
    <citation type="submission" date="2020-08" db="EMBL/GenBank/DDBJ databases">
        <title>Genomic Encyclopedia of Type Strains, Phase IV (KMG-IV): sequencing the most valuable type-strain genomes for metagenomic binning, comparative biology and taxonomic classification.</title>
        <authorList>
            <person name="Goeker M."/>
        </authorList>
    </citation>
    <scope>NUCLEOTIDE SEQUENCE [LARGE SCALE GENOMIC DNA]</scope>
    <source>
        <strain evidence="3 4">DSM 22198</strain>
    </source>
</reference>
<evidence type="ECO:0000259" key="2">
    <source>
        <dbReference type="PROSITE" id="PS51352"/>
    </source>
</evidence>
<dbReference type="PANTHER" id="PTHR32234:SF0">
    <property type="entry name" value="THIOL:DISULFIDE INTERCHANGE PROTEIN DSBD"/>
    <property type="match status" value="1"/>
</dbReference>
<dbReference type="Pfam" id="PF13899">
    <property type="entry name" value="Thioredoxin_7"/>
    <property type="match status" value="1"/>
</dbReference>
<proteinExistence type="predicted"/>
<dbReference type="SUPFAM" id="SSF52833">
    <property type="entry name" value="Thioredoxin-like"/>
    <property type="match status" value="1"/>
</dbReference>
<dbReference type="InterPro" id="IPR036249">
    <property type="entry name" value="Thioredoxin-like_sf"/>
</dbReference>
<feature type="domain" description="Thioredoxin" evidence="2">
    <location>
        <begin position="13"/>
        <end position="159"/>
    </location>
</feature>
<sequence length="166" mass="18156">MRRLLLILSLLAAPALAQTPAWAADTVVSVPGDRFDPARDAARDVAEAVAQAKAGGKRVLVDVGGEWCVWCHRLDALFTDDARLHALREQGFVTVKVNWSKENKNEALLGQWPKVAGYPHLFVLDADGRLLQSQDTGLLEQDKGYNVDKVAAFLTRWAAPASPSRL</sequence>
<dbReference type="PROSITE" id="PS51352">
    <property type="entry name" value="THIOREDOXIN_2"/>
    <property type="match status" value="1"/>
</dbReference>
<organism evidence="3 4">
    <name type="scientific">Nitrospirillum iridis</name>
    <dbReference type="NCBI Taxonomy" id="765888"/>
    <lineage>
        <taxon>Bacteria</taxon>
        <taxon>Pseudomonadati</taxon>
        <taxon>Pseudomonadota</taxon>
        <taxon>Alphaproteobacteria</taxon>
        <taxon>Rhodospirillales</taxon>
        <taxon>Azospirillaceae</taxon>
        <taxon>Nitrospirillum</taxon>
    </lineage>
</organism>
<feature type="chain" id="PRO_5030943085" evidence="1">
    <location>
        <begin position="24"/>
        <end position="166"/>
    </location>
</feature>
<feature type="signal peptide" evidence="1">
    <location>
        <begin position="1"/>
        <end position="23"/>
    </location>
</feature>
<dbReference type="RefSeq" id="WP_184796546.1">
    <property type="nucleotide sequence ID" value="NZ_JACIIZ010000001.1"/>
</dbReference>
<evidence type="ECO:0000313" key="3">
    <source>
        <dbReference type="EMBL" id="MBB6249634.1"/>
    </source>
</evidence>
<dbReference type="PANTHER" id="PTHR32234">
    <property type="entry name" value="THIOL:DISULFIDE INTERCHANGE PROTEIN DSBD"/>
    <property type="match status" value="1"/>
</dbReference>
<evidence type="ECO:0000313" key="4">
    <source>
        <dbReference type="Proteomes" id="UP000539175"/>
    </source>
</evidence>
<dbReference type="Proteomes" id="UP000539175">
    <property type="component" value="Unassembled WGS sequence"/>
</dbReference>
<dbReference type="GO" id="GO:0015035">
    <property type="term" value="F:protein-disulfide reductase activity"/>
    <property type="evidence" value="ECO:0007669"/>
    <property type="project" value="TreeGrafter"/>
</dbReference>
<accession>A0A7X0AT46</accession>
<comment type="caution">
    <text evidence="3">The sequence shown here is derived from an EMBL/GenBank/DDBJ whole genome shotgun (WGS) entry which is preliminary data.</text>
</comment>
<keyword evidence="4" id="KW-1185">Reference proteome</keyword>
<name>A0A7X0AT46_9PROT</name>
<dbReference type="AlphaFoldDB" id="A0A7X0AT46"/>
<dbReference type="InterPro" id="IPR013766">
    <property type="entry name" value="Thioredoxin_domain"/>
</dbReference>
<dbReference type="EMBL" id="JACIIZ010000001">
    <property type="protein sequence ID" value="MBB6249634.1"/>
    <property type="molecule type" value="Genomic_DNA"/>
</dbReference>
<protein>
    <submittedName>
        <fullName evidence="3">Thiol:disulfide interchange protein</fullName>
    </submittedName>
</protein>
<dbReference type="Gene3D" id="3.40.30.10">
    <property type="entry name" value="Glutaredoxin"/>
    <property type="match status" value="1"/>
</dbReference>
<keyword evidence="1" id="KW-0732">Signal</keyword>
<gene>
    <name evidence="3" type="ORF">FHS74_000167</name>
</gene>
<evidence type="ECO:0000256" key="1">
    <source>
        <dbReference type="SAM" id="SignalP"/>
    </source>
</evidence>